<organism evidence="2 3">
    <name type="scientific">Gottschalkia acidurici (strain ATCC 7906 / DSM 604 / BCRC 14475 / CIP 104303 / KCTC 5404 / NCIMB 10678 / 9a)</name>
    <name type="common">Clostridium acidurici</name>
    <dbReference type="NCBI Taxonomy" id="1128398"/>
    <lineage>
        <taxon>Bacteria</taxon>
        <taxon>Bacillati</taxon>
        <taxon>Bacillota</taxon>
        <taxon>Tissierellia</taxon>
        <taxon>Tissierellales</taxon>
        <taxon>Gottschalkiaceae</taxon>
        <taxon>Gottschalkia</taxon>
    </lineage>
</organism>
<keyword evidence="1" id="KW-0812">Transmembrane</keyword>
<dbReference type="STRING" id="1128398.Curi_c24760"/>
<dbReference type="eggNOG" id="ENOG50302UZ">
    <property type="taxonomic scope" value="Bacteria"/>
</dbReference>
<dbReference type="Proteomes" id="UP000006094">
    <property type="component" value="Chromosome"/>
</dbReference>
<keyword evidence="1" id="KW-0472">Membrane</keyword>
<reference evidence="2 3" key="1">
    <citation type="journal article" date="2012" name="PLoS ONE">
        <title>The purine-utilizing bacterium Clostridium acidurici 9a: a genome-guided metabolic reconsideration.</title>
        <authorList>
            <person name="Hartwich K."/>
            <person name="Poehlein A."/>
            <person name="Daniel R."/>
        </authorList>
    </citation>
    <scope>NUCLEOTIDE SEQUENCE [LARGE SCALE GENOMIC DNA]</scope>
    <source>
        <strain evidence="3">ATCC 7906 / DSM 604 / BCRC 14475 / CIP 104303 / KCTC 5404 / NCIMB 10678 / 9a</strain>
    </source>
</reference>
<sequence>MNERKKYMGISKFIIAFIIVRIIRSLTGFNYNFSEGIFNIKILIDLGLWIIVYLIIDFIFNKLSLSYRE</sequence>
<dbReference type="EMBL" id="CP003326">
    <property type="protein sequence ID" value="AFS79471.1"/>
    <property type="molecule type" value="Genomic_DNA"/>
</dbReference>
<evidence type="ECO:0000313" key="3">
    <source>
        <dbReference type="Proteomes" id="UP000006094"/>
    </source>
</evidence>
<accession>K0B4J9</accession>
<proteinExistence type="predicted"/>
<feature type="transmembrane region" description="Helical" evidence="1">
    <location>
        <begin position="12"/>
        <end position="31"/>
    </location>
</feature>
<dbReference type="AlphaFoldDB" id="K0B4J9"/>
<keyword evidence="1" id="KW-1133">Transmembrane helix</keyword>
<name>K0B4J9_GOTA9</name>
<evidence type="ECO:0000313" key="2">
    <source>
        <dbReference type="EMBL" id="AFS79471.1"/>
    </source>
</evidence>
<protein>
    <submittedName>
        <fullName evidence="2">Uncharacterized protein</fullName>
    </submittedName>
</protein>
<gene>
    <name evidence="2" type="ordered locus">Curi_c24760</name>
</gene>
<feature type="transmembrane region" description="Helical" evidence="1">
    <location>
        <begin position="37"/>
        <end position="60"/>
    </location>
</feature>
<evidence type="ECO:0000256" key="1">
    <source>
        <dbReference type="SAM" id="Phobius"/>
    </source>
</evidence>
<dbReference type="HOGENOM" id="CLU_2768386_0_0_9"/>
<keyword evidence="3" id="KW-1185">Reference proteome</keyword>
<dbReference type="KEGG" id="cad:Curi_c24760"/>
<dbReference type="RefSeq" id="WP_014968605.1">
    <property type="nucleotide sequence ID" value="NC_018664.1"/>
</dbReference>